<evidence type="ECO:0000313" key="2">
    <source>
        <dbReference type="EMBL" id="KAF2745686.1"/>
    </source>
</evidence>
<name>A0A6A6V727_9PLEO</name>
<dbReference type="Proteomes" id="UP000799440">
    <property type="component" value="Unassembled WGS sequence"/>
</dbReference>
<sequence length="615" mass="67472">MARTVELGRAVLGCVDAPVQLWVSTLITVSPLTEWINLQDRKYDEVLDYLVSGVPWVCRGRDLHAVLEVTEHGEPLEPVQRKRLEAGVLNAPVWKQLNLRVSLPSVDEQALPDEHPNIRLNIDHCRAGNGESTSQQHRIGANVPAADLRSPEGVPVVGLDSVRLSMCVRSQARKRGNKRPKEVPTEPANSETLVEGDGFTSQIFKKTPPSTSTPDAETTLLSGDECNADEVLDASPALADRVPPSSTAGPVFAKELVRKRKRSVASAISTHCLPAGQMAIDTMAKLVDCAFRLSVCKGTPKLAQGVKLVTSAFSATLSEVCPALWGVHYLQAFSQRVRLLPTISHSLWRPQRKARSILLRKKLEQLVTHEGLSSSCVGHSADGIDPVDAVHAQLWRHSQIILCDRPAKAYRSFCSVDAPNDSSHSGTTPKSPPKEQQNLQPTAEFDDEILEPGPATLEDFVMENEHLDTTLNSVCGDQGLDIFDDDIDDDLLLAASAAEYDESATEALEEDMLDHETRGPPDNSCTSHPIESHSENWGLQTRPTHMNPVTNIILDAHEENLFEEEDMLDRGAHGAPDDSCTINPTESDENRDPQTTNHTHAHGPSHRHQPHLRYA</sequence>
<evidence type="ECO:0000313" key="3">
    <source>
        <dbReference type="Proteomes" id="UP000799440"/>
    </source>
</evidence>
<dbReference type="OrthoDB" id="4187154at2759"/>
<feature type="compositionally biased region" description="Polar residues" evidence="1">
    <location>
        <begin position="420"/>
        <end position="439"/>
    </location>
</feature>
<organism evidence="2 3">
    <name type="scientific">Sporormia fimetaria CBS 119925</name>
    <dbReference type="NCBI Taxonomy" id="1340428"/>
    <lineage>
        <taxon>Eukaryota</taxon>
        <taxon>Fungi</taxon>
        <taxon>Dikarya</taxon>
        <taxon>Ascomycota</taxon>
        <taxon>Pezizomycotina</taxon>
        <taxon>Dothideomycetes</taxon>
        <taxon>Pleosporomycetidae</taxon>
        <taxon>Pleosporales</taxon>
        <taxon>Sporormiaceae</taxon>
        <taxon>Sporormia</taxon>
    </lineage>
</organism>
<dbReference type="EMBL" id="MU006581">
    <property type="protein sequence ID" value="KAF2745686.1"/>
    <property type="molecule type" value="Genomic_DNA"/>
</dbReference>
<keyword evidence="3" id="KW-1185">Reference proteome</keyword>
<evidence type="ECO:0000256" key="1">
    <source>
        <dbReference type="SAM" id="MobiDB-lite"/>
    </source>
</evidence>
<feature type="region of interest" description="Disordered" evidence="1">
    <location>
        <begin position="570"/>
        <end position="615"/>
    </location>
</feature>
<proteinExistence type="predicted"/>
<gene>
    <name evidence="2" type="ORF">M011DRAFT_131926</name>
</gene>
<dbReference type="AlphaFoldDB" id="A0A6A6V727"/>
<feature type="compositionally biased region" description="Polar residues" evidence="1">
    <location>
        <begin position="523"/>
        <end position="544"/>
    </location>
</feature>
<reference evidence="2" key="1">
    <citation type="journal article" date="2020" name="Stud. Mycol.">
        <title>101 Dothideomycetes genomes: a test case for predicting lifestyles and emergence of pathogens.</title>
        <authorList>
            <person name="Haridas S."/>
            <person name="Albert R."/>
            <person name="Binder M."/>
            <person name="Bloem J."/>
            <person name="Labutti K."/>
            <person name="Salamov A."/>
            <person name="Andreopoulos B."/>
            <person name="Baker S."/>
            <person name="Barry K."/>
            <person name="Bills G."/>
            <person name="Bluhm B."/>
            <person name="Cannon C."/>
            <person name="Castanera R."/>
            <person name="Culley D."/>
            <person name="Daum C."/>
            <person name="Ezra D."/>
            <person name="Gonzalez J."/>
            <person name="Henrissat B."/>
            <person name="Kuo A."/>
            <person name="Liang C."/>
            <person name="Lipzen A."/>
            <person name="Lutzoni F."/>
            <person name="Magnuson J."/>
            <person name="Mondo S."/>
            <person name="Nolan M."/>
            <person name="Ohm R."/>
            <person name="Pangilinan J."/>
            <person name="Park H.-J."/>
            <person name="Ramirez L."/>
            <person name="Alfaro M."/>
            <person name="Sun H."/>
            <person name="Tritt A."/>
            <person name="Yoshinaga Y."/>
            <person name="Zwiers L.-H."/>
            <person name="Turgeon B."/>
            <person name="Goodwin S."/>
            <person name="Spatafora J."/>
            <person name="Crous P."/>
            <person name="Grigoriev I."/>
        </authorList>
    </citation>
    <scope>NUCLEOTIDE SEQUENCE</scope>
    <source>
        <strain evidence="2">CBS 119925</strain>
    </source>
</reference>
<protein>
    <submittedName>
        <fullName evidence="2">Uncharacterized protein</fullName>
    </submittedName>
</protein>
<feature type="region of interest" description="Disordered" evidence="1">
    <location>
        <begin position="171"/>
        <end position="193"/>
    </location>
</feature>
<feature type="compositionally biased region" description="Basic residues" evidence="1">
    <location>
        <begin position="599"/>
        <end position="615"/>
    </location>
</feature>
<feature type="region of interest" description="Disordered" evidence="1">
    <location>
        <begin position="512"/>
        <end position="544"/>
    </location>
</feature>
<feature type="region of interest" description="Disordered" evidence="1">
    <location>
        <begin position="418"/>
        <end position="439"/>
    </location>
</feature>
<accession>A0A6A6V727</accession>